<dbReference type="RefSeq" id="WP_059802678.1">
    <property type="nucleotide sequence ID" value="NZ_LPBR01000074.1"/>
</dbReference>
<dbReference type="InterPro" id="IPR009056">
    <property type="entry name" value="Cyt_c-like_dom"/>
</dbReference>
<feature type="binding site" description="covalent" evidence="8">
    <location>
        <position position="35"/>
    </location>
    <ligand>
        <name>heme c</name>
        <dbReference type="ChEBI" id="CHEBI:61717"/>
        <label>1</label>
    </ligand>
</feature>
<evidence type="ECO:0000256" key="1">
    <source>
        <dbReference type="ARBA" id="ARBA00004418"/>
    </source>
</evidence>
<evidence type="ECO:0000256" key="4">
    <source>
        <dbReference type="ARBA" id="ARBA00022723"/>
    </source>
</evidence>
<feature type="domain" description="Cytochrome c" evidence="10">
    <location>
        <begin position="105"/>
        <end position="181"/>
    </location>
</feature>
<dbReference type="PIRSF" id="PIRSF000005">
    <property type="entry name" value="Cytochrome_c4"/>
    <property type="match status" value="1"/>
</dbReference>
<feature type="domain" description="Cytochrome c" evidence="10">
    <location>
        <begin position="1"/>
        <end position="95"/>
    </location>
</feature>
<feature type="binding site" description="axial binding residue" evidence="9">
    <location>
        <position position="158"/>
    </location>
    <ligand>
        <name>heme c</name>
        <dbReference type="ChEBI" id="CHEBI:61717"/>
        <label>2</label>
    </ligand>
    <ligandPart>
        <name>Fe</name>
        <dbReference type="ChEBI" id="CHEBI:18248"/>
    </ligandPart>
</feature>
<sequence>MNWGVRVLVSTVLFAGSAHAVEMRSWMLVKDCMLCHDGRTASGIPSIHGQRRAYLTEALQRLRASGGRGTVMQRMMRGYSDKDIERMADYFSQQKPASPGRDPARSTLPGQVVYQARCASCHAADDSAMPRILGQDRQYLVYRIRDFLYYGHPIPIEMKSALLGLSKQELEDLLNYLGAQR</sequence>
<feature type="binding site" description="covalent" evidence="8">
    <location>
        <position position="121"/>
    </location>
    <ligand>
        <name>heme c</name>
        <dbReference type="ChEBI" id="CHEBI:61717"/>
        <label>2</label>
    </ligand>
</feature>
<dbReference type="PROSITE" id="PS51007">
    <property type="entry name" value="CYTC"/>
    <property type="match status" value="2"/>
</dbReference>
<dbReference type="InterPro" id="IPR024167">
    <property type="entry name" value="Cytochrome_c4-like"/>
</dbReference>
<evidence type="ECO:0000313" key="12">
    <source>
        <dbReference type="Proteomes" id="UP000056453"/>
    </source>
</evidence>
<dbReference type="PANTHER" id="PTHR33751:SF9">
    <property type="entry name" value="CYTOCHROME C4"/>
    <property type="match status" value="1"/>
</dbReference>
<evidence type="ECO:0000256" key="9">
    <source>
        <dbReference type="PIRSR" id="PIRSR000005-2"/>
    </source>
</evidence>
<comment type="subcellular location">
    <subcellularLocation>
        <location evidence="1">Periplasm</location>
    </subcellularLocation>
</comment>
<dbReference type="EMBL" id="LPBJ01000074">
    <property type="protein sequence ID" value="KVP94072.1"/>
    <property type="molecule type" value="Genomic_DNA"/>
</dbReference>
<dbReference type="InterPro" id="IPR050597">
    <property type="entry name" value="Cytochrome_c_Oxidase_Subunit"/>
</dbReference>
<comment type="PTM">
    <text evidence="8">Binds 2 heme c groups covalently per subunit.</text>
</comment>
<keyword evidence="3 8" id="KW-0349">Heme</keyword>
<keyword evidence="4 9" id="KW-0479">Metal-binding</keyword>
<dbReference type="Pfam" id="PF13442">
    <property type="entry name" value="Cytochrome_CBB3"/>
    <property type="match status" value="1"/>
</dbReference>
<feature type="binding site" description="axial binding residue" evidence="9">
    <location>
        <position position="72"/>
    </location>
    <ligand>
        <name>heme c</name>
        <dbReference type="ChEBI" id="CHEBI:61717"/>
        <label>1</label>
    </ligand>
    <ligandPart>
        <name>Fe</name>
        <dbReference type="ChEBI" id="CHEBI:18248"/>
    </ligandPart>
</feature>
<feature type="binding site" description="axial binding residue" evidence="9">
    <location>
        <position position="122"/>
    </location>
    <ligand>
        <name>heme c</name>
        <dbReference type="ChEBI" id="CHEBI:61717"/>
        <label>2</label>
    </ligand>
    <ligandPart>
        <name>Fe</name>
        <dbReference type="ChEBI" id="CHEBI:18248"/>
    </ligandPart>
</feature>
<dbReference type="Proteomes" id="UP000056453">
    <property type="component" value="Unassembled WGS sequence"/>
</dbReference>
<evidence type="ECO:0000256" key="8">
    <source>
        <dbReference type="PIRSR" id="PIRSR000005-1"/>
    </source>
</evidence>
<dbReference type="GO" id="GO:0009055">
    <property type="term" value="F:electron transfer activity"/>
    <property type="evidence" value="ECO:0007669"/>
    <property type="project" value="InterPro"/>
</dbReference>
<dbReference type="AlphaFoldDB" id="A0AAW3MP91"/>
<dbReference type="PANTHER" id="PTHR33751">
    <property type="entry name" value="CBB3-TYPE CYTOCHROME C OXIDASE SUBUNIT FIXP"/>
    <property type="match status" value="1"/>
</dbReference>
<dbReference type="GO" id="GO:0005506">
    <property type="term" value="F:iron ion binding"/>
    <property type="evidence" value="ECO:0007669"/>
    <property type="project" value="InterPro"/>
</dbReference>
<dbReference type="Gene3D" id="1.10.760.10">
    <property type="entry name" value="Cytochrome c-like domain"/>
    <property type="match status" value="2"/>
</dbReference>
<evidence type="ECO:0000313" key="11">
    <source>
        <dbReference type="EMBL" id="KVP94072.1"/>
    </source>
</evidence>
<feature type="binding site" description="covalent" evidence="8">
    <location>
        <position position="118"/>
    </location>
    <ligand>
        <name>heme c</name>
        <dbReference type="ChEBI" id="CHEBI:61717"/>
        <label>2</label>
    </ligand>
</feature>
<comment type="caution">
    <text evidence="11">The sequence shown here is derived from an EMBL/GenBank/DDBJ whole genome shotgun (WGS) entry which is preliminary data.</text>
</comment>
<proteinExistence type="predicted"/>
<keyword evidence="12" id="KW-1185">Reference proteome</keyword>
<keyword evidence="5" id="KW-0574">Periplasm</keyword>
<evidence type="ECO:0000256" key="7">
    <source>
        <dbReference type="ARBA" id="ARBA00023004"/>
    </source>
</evidence>
<dbReference type="InterPro" id="IPR036909">
    <property type="entry name" value="Cyt_c-like_dom_sf"/>
</dbReference>
<name>A0AAW3MP91_9BURK</name>
<protein>
    <recommendedName>
        <fullName evidence="10">Cytochrome c domain-containing protein</fullName>
    </recommendedName>
</protein>
<evidence type="ECO:0000256" key="5">
    <source>
        <dbReference type="ARBA" id="ARBA00022764"/>
    </source>
</evidence>
<reference evidence="11 12" key="1">
    <citation type="submission" date="2015-11" db="EMBL/GenBank/DDBJ databases">
        <title>Expanding the genomic diversity of Burkholderia species for the development of highly accurate diagnostics.</title>
        <authorList>
            <person name="Sahl J."/>
            <person name="Keim P."/>
            <person name="Wagner D."/>
        </authorList>
    </citation>
    <scope>NUCLEOTIDE SEQUENCE [LARGE SCALE GENOMIC DNA]</scope>
    <source>
        <strain evidence="11 12">MSMB1808WGS</strain>
    </source>
</reference>
<feature type="binding site" description="axial binding residue" evidence="9">
    <location>
        <position position="36"/>
    </location>
    <ligand>
        <name>heme c</name>
        <dbReference type="ChEBI" id="CHEBI:61717"/>
        <label>1</label>
    </ligand>
    <ligandPart>
        <name>Fe</name>
        <dbReference type="ChEBI" id="CHEBI:18248"/>
    </ligandPart>
</feature>
<keyword evidence="6" id="KW-0249">Electron transport</keyword>
<evidence type="ECO:0000256" key="3">
    <source>
        <dbReference type="ARBA" id="ARBA00022617"/>
    </source>
</evidence>
<evidence type="ECO:0000256" key="2">
    <source>
        <dbReference type="ARBA" id="ARBA00022448"/>
    </source>
</evidence>
<evidence type="ECO:0000256" key="6">
    <source>
        <dbReference type="ARBA" id="ARBA00022982"/>
    </source>
</evidence>
<organism evidence="11 12">
    <name type="scientific">Burkholderia ubonensis</name>
    <dbReference type="NCBI Taxonomy" id="101571"/>
    <lineage>
        <taxon>Bacteria</taxon>
        <taxon>Pseudomonadati</taxon>
        <taxon>Pseudomonadota</taxon>
        <taxon>Betaproteobacteria</taxon>
        <taxon>Burkholderiales</taxon>
        <taxon>Burkholderiaceae</taxon>
        <taxon>Burkholderia</taxon>
        <taxon>Burkholderia cepacia complex</taxon>
    </lineage>
</organism>
<evidence type="ECO:0000259" key="10">
    <source>
        <dbReference type="PROSITE" id="PS51007"/>
    </source>
</evidence>
<keyword evidence="7 9" id="KW-0408">Iron</keyword>
<dbReference type="SUPFAM" id="SSF46626">
    <property type="entry name" value="Cytochrome c"/>
    <property type="match status" value="2"/>
</dbReference>
<feature type="binding site" description="covalent" evidence="8">
    <location>
        <position position="32"/>
    </location>
    <ligand>
        <name>heme c</name>
        <dbReference type="ChEBI" id="CHEBI:61717"/>
        <label>1</label>
    </ligand>
</feature>
<dbReference type="GO" id="GO:0020037">
    <property type="term" value="F:heme binding"/>
    <property type="evidence" value="ECO:0007669"/>
    <property type="project" value="InterPro"/>
</dbReference>
<dbReference type="GO" id="GO:0042597">
    <property type="term" value="C:periplasmic space"/>
    <property type="evidence" value="ECO:0007669"/>
    <property type="project" value="UniProtKB-SubCell"/>
</dbReference>
<gene>
    <name evidence="11" type="ORF">WJ96_13020</name>
</gene>
<keyword evidence="2" id="KW-0813">Transport</keyword>
<accession>A0AAW3MP91</accession>